<dbReference type="InterPro" id="IPR051084">
    <property type="entry name" value="H+-coupled_symporters"/>
</dbReference>
<evidence type="ECO:0000256" key="7">
    <source>
        <dbReference type="ARBA" id="ARBA00022989"/>
    </source>
</evidence>
<organism evidence="13 14">
    <name type="scientific">Pseudonocardia kunmingensis</name>
    <dbReference type="NCBI Taxonomy" id="630975"/>
    <lineage>
        <taxon>Bacteria</taxon>
        <taxon>Bacillati</taxon>
        <taxon>Actinomycetota</taxon>
        <taxon>Actinomycetes</taxon>
        <taxon>Pseudonocardiales</taxon>
        <taxon>Pseudonocardiaceae</taxon>
        <taxon>Pseudonocardia</taxon>
    </lineage>
</organism>
<evidence type="ECO:0000313" key="14">
    <source>
        <dbReference type="Proteomes" id="UP000315677"/>
    </source>
</evidence>
<evidence type="ECO:0000256" key="4">
    <source>
        <dbReference type="ARBA" id="ARBA00022475"/>
    </source>
</evidence>
<comment type="caution">
    <text evidence="13">The sequence shown here is derived from an EMBL/GenBank/DDBJ whole genome shotgun (WGS) entry which is preliminary data.</text>
</comment>
<dbReference type="SUPFAM" id="SSF103473">
    <property type="entry name" value="MFS general substrate transporter"/>
    <property type="match status" value="1"/>
</dbReference>
<evidence type="ECO:0000256" key="2">
    <source>
        <dbReference type="ARBA" id="ARBA00008240"/>
    </source>
</evidence>
<sequence length="425" mass="43721">MGVAFRSPSGRALRGACVGSFVEWFDFGIYAYLAPIIAANFFPAAEPTAGLLGAFALFAVAFLSRPLGGIVLGHYGDRIGRRAVLAFSVITMAGATAAIGLLPTFAAAGVVAPLLLLLCRLLQGFSAGGEYMGAASFAIEHAPAGRHGRYAGVLGASVIVGFVVAALFITALTALVGNAGMAAWGWRIPFLIALPLGLIGLYLRSRVSETPEFRALQAATAVVRTPIREAFRTERGAMVRLVGLSLPFVVGIYLLLTYTPTYLGRLGVPVGTALLSNAAVLVPVAVGMVAAGIVSDRHGKWPVMVAGTACFLVLPPLAFLVMGAGGVGAAVAGQLLLAVPVAITGGVYFVVLVEAFPVRLRFSAGSIAYGFAQAVFGGTAPFVATLLVARTGSDLAPAWYVTLLAVVALPVALTALRTRPAVLPR</sequence>
<feature type="transmembrane region" description="Helical" evidence="11">
    <location>
        <begin position="184"/>
        <end position="203"/>
    </location>
</feature>
<dbReference type="PANTHER" id="PTHR43528">
    <property type="entry name" value="ALPHA-KETOGLUTARATE PERMEASE"/>
    <property type="match status" value="1"/>
</dbReference>
<feature type="transmembrane region" description="Helical" evidence="11">
    <location>
        <begin position="151"/>
        <end position="172"/>
    </location>
</feature>
<dbReference type="PROSITE" id="PS50850">
    <property type="entry name" value="MFS"/>
    <property type="match status" value="1"/>
</dbReference>
<dbReference type="Pfam" id="PF07690">
    <property type="entry name" value="MFS_1"/>
    <property type="match status" value="1"/>
</dbReference>
<dbReference type="OrthoDB" id="8953821at2"/>
<feature type="transmembrane region" description="Helical" evidence="11">
    <location>
        <begin position="21"/>
        <end position="42"/>
    </location>
</feature>
<evidence type="ECO:0000256" key="3">
    <source>
        <dbReference type="ARBA" id="ARBA00022448"/>
    </source>
</evidence>
<evidence type="ECO:0000256" key="10">
    <source>
        <dbReference type="ARBA" id="ARBA00039918"/>
    </source>
</evidence>
<dbReference type="PANTHER" id="PTHR43528:SF1">
    <property type="entry name" value="ALPHA-KETOGLUTARATE PERMEASE"/>
    <property type="match status" value="1"/>
</dbReference>
<keyword evidence="4" id="KW-1003">Cell membrane</keyword>
<comment type="subcellular location">
    <subcellularLocation>
        <location evidence="1">Cell membrane</location>
        <topology evidence="1">Multi-pass membrane protein</topology>
    </subcellularLocation>
</comment>
<feature type="transmembrane region" description="Helical" evidence="11">
    <location>
        <begin position="237"/>
        <end position="256"/>
    </location>
</feature>
<dbReference type="FunFam" id="1.20.1250.20:FF:000001">
    <property type="entry name" value="Dicarboxylate MFS transporter"/>
    <property type="match status" value="1"/>
</dbReference>
<accession>A0A543DQ63</accession>
<evidence type="ECO:0000256" key="11">
    <source>
        <dbReference type="SAM" id="Phobius"/>
    </source>
</evidence>
<keyword evidence="3" id="KW-0813">Transport</keyword>
<evidence type="ECO:0000256" key="5">
    <source>
        <dbReference type="ARBA" id="ARBA00022692"/>
    </source>
</evidence>
<evidence type="ECO:0000256" key="9">
    <source>
        <dbReference type="ARBA" id="ARBA00037295"/>
    </source>
</evidence>
<keyword evidence="6" id="KW-0769">Symport</keyword>
<keyword evidence="7 11" id="KW-1133">Transmembrane helix</keyword>
<dbReference type="RefSeq" id="WP_142055604.1">
    <property type="nucleotide sequence ID" value="NZ_VFPA01000002.1"/>
</dbReference>
<evidence type="ECO:0000313" key="13">
    <source>
        <dbReference type="EMBL" id="TQM11449.1"/>
    </source>
</evidence>
<comment type="function">
    <text evidence="9">May be a proton symporter involved in the uptake of osmolytes such as proline and glycine betaine.</text>
</comment>
<evidence type="ECO:0000256" key="8">
    <source>
        <dbReference type="ARBA" id="ARBA00023136"/>
    </source>
</evidence>
<evidence type="ECO:0000256" key="6">
    <source>
        <dbReference type="ARBA" id="ARBA00022847"/>
    </source>
</evidence>
<evidence type="ECO:0000256" key="1">
    <source>
        <dbReference type="ARBA" id="ARBA00004651"/>
    </source>
</evidence>
<feature type="domain" description="Major facilitator superfamily (MFS) profile" evidence="12">
    <location>
        <begin position="12"/>
        <end position="423"/>
    </location>
</feature>
<keyword evidence="8 11" id="KW-0472">Membrane</keyword>
<dbReference type="Gene3D" id="1.20.1250.20">
    <property type="entry name" value="MFS general substrate transporter like domains"/>
    <property type="match status" value="1"/>
</dbReference>
<protein>
    <recommendedName>
        <fullName evidence="10">Putative proline/betaine transporter</fullName>
    </recommendedName>
</protein>
<feature type="transmembrane region" description="Helical" evidence="11">
    <location>
        <begin position="84"/>
        <end position="108"/>
    </location>
</feature>
<feature type="transmembrane region" description="Helical" evidence="11">
    <location>
        <begin position="268"/>
        <end position="294"/>
    </location>
</feature>
<evidence type="ECO:0000259" key="12">
    <source>
        <dbReference type="PROSITE" id="PS50850"/>
    </source>
</evidence>
<gene>
    <name evidence="13" type="ORF">FB558_4012</name>
</gene>
<feature type="transmembrane region" description="Helical" evidence="11">
    <location>
        <begin position="335"/>
        <end position="356"/>
    </location>
</feature>
<dbReference type="InterPro" id="IPR020846">
    <property type="entry name" value="MFS_dom"/>
</dbReference>
<feature type="transmembrane region" description="Helical" evidence="11">
    <location>
        <begin position="48"/>
        <end position="72"/>
    </location>
</feature>
<feature type="transmembrane region" description="Helical" evidence="11">
    <location>
        <begin position="395"/>
        <end position="416"/>
    </location>
</feature>
<name>A0A543DQ63_9PSEU</name>
<dbReference type="InterPro" id="IPR036259">
    <property type="entry name" value="MFS_trans_sf"/>
</dbReference>
<dbReference type="InterPro" id="IPR011701">
    <property type="entry name" value="MFS"/>
</dbReference>
<comment type="similarity">
    <text evidence="2">Belongs to the major facilitator superfamily. Metabolite:H+ Symporter (MHS) family (TC 2.A.1.6) family.</text>
</comment>
<dbReference type="Proteomes" id="UP000315677">
    <property type="component" value="Unassembled WGS sequence"/>
</dbReference>
<dbReference type="GO" id="GO:0015293">
    <property type="term" value="F:symporter activity"/>
    <property type="evidence" value="ECO:0007669"/>
    <property type="project" value="UniProtKB-KW"/>
</dbReference>
<reference evidence="13 14" key="1">
    <citation type="submission" date="2019-06" db="EMBL/GenBank/DDBJ databases">
        <title>Sequencing the genomes of 1000 actinobacteria strains.</title>
        <authorList>
            <person name="Klenk H.-P."/>
        </authorList>
    </citation>
    <scope>NUCLEOTIDE SEQUENCE [LARGE SCALE GENOMIC DNA]</scope>
    <source>
        <strain evidence="13 14">DSM 45301</strain>
    </source>
</reference>
<feature type="transmembrane region" description="Helical" evidence="11">
    <location>
        <begin position="301"/>
        <end position="323"/>
    </location>
</feature>
<dbReference type="AlphaFoldDB" id="A0A543DQ63"/>
<feature type="transmembrane region" description="Helical" evidence="11">
    <location>
        <begin position="368"/>
        <end position="389"/>
    </location>
</feature>
<feature type="transmembrane region" description="Helical" evidence="11">
    <location>
        <begin position="114"/>
        <end position="139"/>
    </location>
</feature>
<keyword evidence="14" id="KW-1185">Reference proteome</keyword>
<dbReference type="GO" id="GO:0005886">
    <property type="term" value="C:plasma membrane"/>
    <property type="evidence" value="ECO:0007669"/>
    <property type="project" value="UniProtKB-SubCell"/>
</dbReference>
<dbReference type="EMBL" id="VFPA01000002">
    <property type="protein sequence ID" value="TQM11449.1"/>
    <property type="molecule type" value="Genomic_DNA"/>
</dbReference>
<keyword evidence="5 11" id="KW-0812">Transmembrane</keyword>
<proteinExistence type="inferred from homology"/>